<feature type="transmembrane region" description="Helical" evidence="1">
    <location>
        <begin position="144"/>
        <end position="165"/>
    </location>
</feature>
<evidence type="ECO:0000256" key="1">
    <source>
        <dbReference type="SAM" id="Phobius"/>
    </source>
</evidence>
<evidence type="ECO:0000313" key="2">
    <source>
        <dbReference type="EMBL" id="ANH83237.1"/>
    </source>
</evidence>
<dbReference type="EMBL" id="CP015772">
    <property type="protein sequence ID" value="ANH83237.1"/>
    <property type="molecule type" value="Genomic_DNA"/>
</dbReference>
<dbReference type="RefSeq" id="WP_067760627.1">
    <property type="nucleotide sequence ID" value="NZ_CP015772.1"/>
</dbReference>
<proteinExistence type="predicted"/>
<accession>A0A1A9I6C0</accession>
<name>A0A1A9I6C0_9BACT</name>
<evidence type="ECO:0000313" key="3">
    <source>
        <dbReference type="Proteomes" id="UP000077667"/>
    </source>
</evidence>
<dbReference type="Proteomes" id="UP000077667">
    <property type="component" value="Chromosome"/>
</dbReference>
<dbReference type="PANTHER" id="PTHR34219:SF3">
    <property type="entry name" value="BLL7967 PROTEIN"/>
    <property type="match status" value="1"/>
</dbReference>
<feature type="transmembrane region" description="Helical" evidence="1">
    <location>
        <begin position="12"/>
        <end position="36"/>
    </location>
</feature>
<dbReference type="STRING" id="1176587.A8C56_21660"/>
<keyword evidence="1" id="KW-0812">Transmembrane</keyword>
<dbReference type="PANTHER" id="PTHR34219">
    <property type="entry name" value="IRON-REGULATED INNER MEMBRANE PROTEIN-RELATED"/>
    <property type="match status" value="1"/>
</dbReference>
<feature type="transmembrane region" description="Helical" evidence="1">
    <location>
        <begin position="336"/>
        <end position="357"/>
    </location>
</feature>
<protein>
    <submittedName>
        <fullName evidence="2">Peptidase</fullName>
    </submittedName>
</protein>
<gene>
    <name evidence="2" type="ORF">A8C56_21660</name>
</gene>
<keyword evidence="1" id="KW-0472">Membrane</keyword>
<sequence>MKVTTAKKWFGWHKWTSLICTLFLLIWCLTGLPLIFHHEIDEWLEPEQHSSITSGTPQSLDALLQKAQKDNPDRIPRYVFWDEEAPEKLMFDFAPSMDAEYTKSKYVAFNIYTGESMPSVNPNSIMTKILRIHADLFLGIGGKLFLGLIGLVFIIAIISGVVLYGRIMKKFDFGMVRKYRSKRLRWLDTHNLIGIITLCWASVVGFTGIINCLSDVMLALWQQGQLKEMTAPYAHQKPVEGKLASLDSAVAVAQRAAPDMETRIIAYPGSIFSSKHHYAVFMKGKTPLTSRLLKPALIDAKTGKLTDIREMPWYVNTLFISEPLHFGDYGGMPLKVIWGLFDIATIVVLVTGLYLWINRRKAARQQWTLIEERERITEEDETI</sequence>
<reference evidence="2 3" key="1">
    <citation type="submission" date="2016-05" db="EMBL/GenBank/DDBJ databases">
        <title>Niabella ginsenosidivorans BS26 whole genome sequencing.</title>
        <authorList>
            <person name="Im W.T."/>
            <person name="Siddiqi M.Z."/>
        </authorList>
    </citation>
    <scope>NUCLEOTIDE SEQUENCE [LARGE SCALE GENOMIC DNA]</scope>
    <source>
        <strain evidence="2 3">BS26</strain>
    </source>
</reference>
<dbReference type="KEGG" id="nia:A8C56_21660"/>
<dbReference type="AlphaFoldDB" id="A0A1A9I6C0"/>
<dbReference type="Pfam" id="PF03929">
    <property type="entry name" value="PepSY_TM"/>
    <property type="match status" value="1"/>
</dbReference>
<keyword evidence="1" id="KW-1133">Transmembrane helix</keyword>
<organism evidence="2 3">
    <name type="scientific">Niabella ginsenosidivorans</name>
    <dbReference type="NCBI Taxonomy" id="1176587"/>
    <lineage>
        <taxon>Bacteria</taxon>
        <taxon>Pseudomonadati</taxon>
        <taxon>Bacteroidota</taxon>
        <taxon>Chitinophagia</taxon>
        <taxon>Chitinophagales</taxon>
        <taxon>Chitinophagaceae</taxon>
        <taxon>Niabella</taxon>
    </lineage>
</organism>
<feature type="transmembrane region" description="Helical" evidence="1">
    <location>
        <begin position="186"/>
        <end position="210"/>
    </location>
</feature>
<dbReference type="OrthoDB" id="6307929at2"/>
<dbReference type="InterPro" id="IPR005625">
    <property type="entry name" value="PepSY-ass_TM"/>
</dbReference>
<keyword evidence="3" id="KW-1185">Reference proteome</keyword>